<accession>A0ABV4SCC9</accession>
<comment type="catalytic activity">
    <reaction evidence="7">
        <text>a quinone + NADH + H(+) = a quinol + NAD(+)</text>
        <dbReference type="Rhea" id="RHEA:46160"/>
        <dbReference type="ChEBI" id="CHEBI:15378"/>
        <dbReference type="ChEBI" id="CHEBI:24646"/>
        <dbReference type="ChEBI" id="CHEBI:57540"/>
        <dbReference type="ChEBI" id="CHEBI:57945"/>
        <dbReference type="ChEBI" id="CHEBI:132124"/>
        <dbReference type="EC" id="1.6.5.9"/>
    </reaction>
</comment>
<evidence type="ECO:0000256" key="8">
    <source>
        <dbReference type="SAM" id="Phobius"/>
    </source>
</evidence>
<organism evidence="10 11">
    <name type="scientific">Streptomyces aureus</name>
    <dbReference type="NCBI Taxonomy" id="193461"/>
    <lineage>
        <taxon>Bacteria</taxon>
        <taxon>Bacillati</taxon>
        <taxon>Actinomycetota</taxon>
        <taxon>Actinomycetes</taxon>
        <taxon>Kitasatosporales</taxon>
        <taxon>Streptomycetaceae</taxon>
        <taxon>Streptomyces</taxon>
    </lineage>
</organism>
<dbReference type="GO" id="GO:0016491">
    <property type="term" value="F:oxidoreductase activity"/>
    <property type="evidence" value="ECO:0007669"/>
    <property type="project" value="UniProtKB-KW"/>
</dbReference>
<feature type="domain" description="FAD/NAD(P)-binding" evidence="9">
    <location>
        <begin position="9"/>
        <end position="144"/>
    </location>
</feature>
<dbReference type="Proteomes" id="UP001571476">
    <property type="component" value="Unassembled WGS sequence"/>
</dbReference>
<proteinExistence type="inferred from homology"/>
<evidence type="ECO:0000256" key="3">
    <source>
        <dbReference type="ARBA" id="ARBA00022630"/>
    </source>
</evidence>
<evidence type="ECO:0000256" key="1">
    <source>
        <dbReference type="ARBA" id="ARBA00005272"/>
    </source>
</evidence>
<keyword evidence="4" id="KW-0274">FAD</keyword>
<keyword evidence="3" id="KW-0285">Flavoprotein</keyword>
<evidence type="ECO:0000256" key="6">
    <source>
        <dbReference type="ARBA" id="ARBA00023027"/>
    </source>
</evidence>
<keyword evidence="5 10" id="KW-0560">Oxidoreductase</keyword>
<dbReference type="InterPro" id="IPR036188">
    <property type="entry name" value="FAD/NAD-bd_sf"/>
</dbReference>
<keyword evidence="8" id="KW-1133">Transmembrane helix</keyword>
<keyword evidence="8" id="KW-0472">Membrane</keyword>
<keyword evidence="11" id="KW-1185">Reference proteome</keyword>
<evidence type="ECO:0000313" key="11">
    <source>
        <dbReference type="Proteomes" id="UP001571476"/>
    </source>
</evidence>
<dbReference type="Pfam" id="PF07992">
    <property type="entry name" value="Pyr_redox_2"/>
    <property type="match status" value="1"/>
</dbReference>
<evidence type="ECO:0000256" key="4">
    <source>
        <dbReference type="ARBA" id="ARBA00022827"/>
    </source>
</evidence>
<keyword evidence="8" id="KW-0812">Transmembrane</keyword>
<keyword evidence="6" id="KW-0520">NAD</keyword>
<sequence length="246" mass="27025">MRDHVTPRRVVILGGGFAGLFAARALRKSPVAVTVVDRRAHHLFQPLLYQCASGILSEGQIAQPLRGVLRRHHNVRCVLAEATDVDAGARLVHARRPEGADIVLPYDDLIVAVGMRQSYFGHDEFAAHAPGMKTLDDALDIRRRIYRAFEMAETAADDRERQQWLTFARGRAVVKAGPLHLSGFAGWLAWLFIRLAFLTGFRSRLGAVLSWSVVFATGSRRARAFTMPGTDVSAARAAGPKAPEPP</sequence>
<name>A0ABV4SCC9_9ACTN</name>
<dbReference type="Gene3D" id="3.50.50.100">
    <property type="match status" value="1"/>
</dbReference>
<dbReference type="RefSeq" id="WP_372561970.1">
    <property type="nucleotide sequence ID" value="NZ_JBGOSP010000003.1"/>
</dbReference>
<protein>
    <recommendedName>
        <fullName evidence="2">NADH:ubiquinone reductase (non-electrogenic)</fullName>
        <ecNumber evidence="2">1.6.5.9</ecNumber>
    </recommendedName>
</protein>
<comment type="caution">
    <text evidence="10">The sequence shown here is derived from an EMBL/GenBank/DDBJ whole genome shotgun (WGS) entry which is preliminary data.</text>
</comment>
<dbReference type="EC" id="1.6.5.9" evidence="2"/>
<dbReference type="InterPro" id="IPR023753">
    <property type="entry name" value="FAD/NAD-binding_dom"/>
</dbReference>
<evidence type="ECO:0000259" key="9">
    <source>
        <dbReference type="Pfam" id="PF07992"/>
    </source>
</evidence>
<dbReference type="EMBL" id="JBGOSP010000003">
    <property type="protein sequence ID" value="MFA3836095.1"/>
    <property type="molecule type" value="Genomic_DNA"/>
</dbReference>
<evidence type="ECO:0000313" key="10">
    <source>
        <dbReference type="EMBL" id="MFA3836095.1"/>
    </source>
</evidence>
<feature type="transmembrane region" description="Helical" evidence="8">
    <location>
        <begin position="179"/>
        <end position="197"/>
    </location>
</feature>
<gene>
    <name evidence="10" type="ORF">ACEG43_07885</name>
</gene>
<reference evidence="10 11" key="1">
    <citation type="submission" date="2024-08" db="EMBL/GenBank/DDBJ databases">
        <title>Genome sequence of Streptomyces aureus CACIA-1.46HGO.</title>
        <authorList>
            <person name="Evangelista-Martinez Z."/>
        </authorList>
    </citation>
    <scope>NUCLEOTIDE SEQUENCE [LARGE SCALE GENOMIC DNA]</scope>
    <source>
        <strain evidence="10 11">CACIA-1.46HGO</strain>
    </source>
</reference>
<evidence type="ECO:0000256" key="2">
    <source>
        <dbReference type="ARBA" id="ARBA00012637"/>
    </source>
</evidence>
<comment type="similarity">
    <text evidence="1">Belongs to the NADH dehydrogenase family.</text>
</comment>
<evidence type="ECO:0000256" key="5">
    <source>
        <dbReference type="ARBA" id="ARBA00023002"/>
    </source>
</evidence>
<dbReference type="InterPro" id="IPR045024">
    <property type="entry name" value="NDH-2"/>
</dbReference>
<dbReference type="SUPFAM" id="SSF51905">
    <property type="entry name" value="FAD/NAD(P)-binding domain"/>
    <property type="match status" value="1"/>
</dbReference>
<evidence type="ECO:0000256" key="7">
    <source>
        <dbReference type="ARBA" id="ARBA00047599"/>
    </source>
</evidence>
<dbReference type="PANTHER" id="PTHR43706:SF47">
    <property type="entry name" value="EXTERNAL NADH-UBIQUINONE OXIDOREDUCTASE 1, MITOCHONDRIAL-RELATED"/>
    <property type="match status" value="1"/>
</dbReference>
<dbReference type="PANTHER" id="PTHR43706">
    <property type="entry name" value="NADH DEHYDROGENASE"/>
    <property type="match status" value="1"/>
</dbReference>